<dbReference type="Proteomes" id="UP000467305">
    <property type="component" value="Unassembled WGS sequence"/>
</dbReference>
<dbReference type="PANTHER" id="PTHR44186:SF1">
    <property type="entry name" value="BARDET-BIEDL SYNDROME 4 PROTEIN"/>
    <property type="match status" value="1"/>
</dbReference>
<keyword evidence="6" id="KW-1185">Reference proteome</keyword>
<keyword evidence="2 3" id="KW-0802">TPR repeat</keyword>
<dbReference type="OrthoDB" id="9810596at2"/>
<dbReference type="InterPro" id="IPR019734">
    <property type="entry name" value="TPR_rpt"/>
</dbReference>
<dbReference type="Pfam" id="PF14938">
    <property type="entry name" value="SNAP"/>
    <property type="match status" value="1"/>
</dbReference>
<keyword evidence="1" id="KW-0677">Repeat</keyword>
<evidence type="ECO:0000256" key="3">
    <source>
        <dbReference type="PROSITE-ProRule" id="PRU00339"/>
    </source>
</evidence>
<evidence type="ECO:0000256" key="1">
    <source>
        <dbReference type="ARBA" id="ARBA00022737"/>
    </source>
</evidence>
<dbReference type="Pfam" id="PF00515">
    <property type="entry name" value="TPR_1"/>
    <property type="match status" value="1"/>
</dbReference>
<feature type="repeat" description="TPR" evidence="3">
    <location>
        <begin position="253"/>
        <end position="286"/>
    </location>
</feature>
<dbReference type="AlphaFoldDB" id="A0A7J5A8D6"/>
<sequence>MKKKILIVLFLIGFIKVEAQTSTFKSIDNLVNKGRYKKALEELNNLSSTFISNTKKAQIYEAIDNYKLASKYYEKALEVKNDYAIKVKLGKSYNKEKKLKKAISIFEDIVANDDNNLLIKYQLGKLYLKTKQPSRAKVLFENLIQKDKENANYHYQLGVVYAMLKRRNLKINSFLEAYKNDDEHIKAIHQLALAYVLLRDKDSSAIFTNRGLQVNPNHIELNKLKINSLYRKKQYLEAISLLEKIDTLKPNEHYTQKMLGRALYKLKDYDEAEKYFNKALKIDRSDFKSYTYLGDINFDQKEYKSAMYNYMLATYVGKESRDIEYYQLARVYKELGKPKAEMKAYKKSYNENSRNYRALYQLANTTENYYEDKKLALKYYKNYMDRFEEKDSLLTSQVKTRIKEIKKYYFMKGDVIE</sequence>
<dbReference type="Pfam" id="PF13181">
    <property type="entry name" value="TPR_8"/>
    <property type="match status" value="1"/>
</dbReference>
<protein>
    <submittedName>
        <fullName evidence="5">Tetratricopeptide repeat protein</fullName>
    </submittedName>
</protein>
<dbReference type="PANTHER" id="PTHR44186">
    <property type="match status" value="1"/>
</dbReference>
<feature type="chain" id="PRO_5029840509" evidence="4">
    <location>
        <begin position="20"/>
        <end position="417"/>
    </location>
</feature>
<dbReference type="RefSeq" id="WP_150900951.1">
    <property type="nucleotide sequence ID" value="NZ_WAAU01000030.1"/>
</dbReference>
<keyword evidence="4" id="KW-0732">Signal</keyword>
<dbReference type="SMART" id="SM00028">
    <property type="entry name" value="TPR"/>
    <property type="match status" value="9"/>
</dbReference>
<dbReference type="EMBL" id="WAAU01000030">
    <property type="protein sequence ID" value="KAB1153830.1"/>
    <property type="molecule type" value="Genomic_DNA"/>
</dbReference>
<evidence type="ECO:0000256" key="2">
    <source>
        <dbReference type="ARBA" id="ARBA00022803"/>
    </source>
</evidence>
<feature type="signal peptide" evidence="4">
    <location>
        <begin position="1"/>
        <end position="19"/>
    </location>
</feature>
<evidence type="ECO:0000313" key="6">
    <source>
        <dbReference type="Proteomes" id="UP000467305"/>
    </source>
</evidence>
<dbReference type="Gene3D" id="1.25.40.10">
    <property type="entry name" value="Tetratricopeptide repeat domain"/>
    <property type="match status" value="2"/>
</dbReference>
<evidence type="ECO:0000256" key="4">
    <source>
        <dbReference type="SAM" id="SignalP"/>
    </source>
</evidence>
<dbReference type="InterPro" id="IPR011990">
    <property type="entry name" value="TPR-like_helical_dom_sf"/>
</dbReference>
<organism evidence="5 6">
    <name type="scientific">Tenacibaculum aiptasiae</name>
    <dbReference type="NCBI Taxonomy" id="426481"/>
    <lineage>
        <taxon>Bacteria</taxon>
        <taxon>Pseudomonadati</taxon>
        <taxon>Bacteroidota</taxon>
        <taxon>Flavobacteriia</taxon>
        <taxon>Flavobacteriales</taxon>
        <taxon>Flavobacteriaceae</taxon>
        <taxon>Tenacibaculum</taxon>
    </lineage>
</organism>
<reference evidence="5 6" key="1">
    <citation type="submission" date="2019-09" db="EMBL/GenBank/DDBJ databases">
        <authorList>
            <person name="Cao W.R."/>
        </authorList>
    </citation>
    <scope>NUCLEOTIDE SEQUENCE [LARGE SCALE GENOMIC DNA]</scope>
    <source>
        <strain evidence="6">a4</strain>
    </source>
</reference>
<comment type="caution">
    <text evidence="5">The sequence shown here is derived from an EMBL/GenBank/DDBJ whole genome shotgun (WGS) entry which is preliminary data.</text>
</comment>
<name>A0A7J5A8D6_9FLAO</name>
<accession>A0A7J5A8D6</accession>
<gene>
    <name evidence="5" type="ORF">F7018_15170</name>
</gene>
<evidence type="ECO:0000313" key="5">
    <source>
        <dbReference type="EMBL" id="KAB1153830.1"/>
    </source>
</evidence>
<proteinExistence type="predicted"/>
<dbReference type="SUPFAM" id="SSF48452">
    <property type="entry name" value="TPR-like"/>
    <property type="match status" value="2"/>
</dbReference>
<dbReference type="PROSITE" id="PS50005">
    <property type="entry name" value="TPR"/>
    <property type="match status" value="1"/>
</dbReference>